<dbReference type="GO" id="GO:0003677">
    <property type="term" value="F:DNA binding"/>
    <property type="evidence" value="ECO:0007669"/>
    <property type="project" value="InterPro"/>
</dbReference>
<organism evidence="2 3">
    <name type="scientific">Streptomyces sulfonofaciens</name>
    <dbReference type="NCBI Taxonomy" id="68272"/>
    <lineage>
        <taxon>Bacteria</taxon>
        <taxon>Bacillati</taxon>
        <taxon>Actinomycetota</taxon>
        <taxon>Actinomycetes</taxon>
        <taxon>Kitasatosporales</taxon>
        <taxon>Streptomycetaceae</taxon>
        <taxon>Streptomyces</taxon>
    </lineage>
</organism>
<dbReference type="InterPro" id="IPR002831">
    <property type="entry name" value="Tscrpt_reg_TrmB_N"/>
</dbReference>
<dbReference type="InterPro" id="IPR036388">
    <property type="entry name" value="WH-like_DNA-bd_sf"/>
</dbReference>
<protein>
    <recommendedName>
        <fullName evidence="1">HTH luxR-type domain-containing protein</fullName>
    </recommendedName>
</protein>
<name>A0A919GIP3_9ACTN</name>
<dbReference type="AlphaFoldDB" id="A0A919GIP3"/>
<dbReference type="InterPro" id="IPR000792">
    <property type="entry name" value="Tscrpt_reg_LuxR_C"/>
</dbReference>
<evidence type="ECO:0000259" key="1">
    <source>
        <dbReference type="SMART" id="SM00421"/>
    </source>
</evidence>
<dbReference type="Pfam" id="PF01978">
    <property type="entry name" value="TrmB"/>
    <property type="match status" value="1"/>
</dbReference>
<dbReference type="SMART" id="SM00421">
    <property type="entry name" value="HTH_LUXR"/>
    <property type="match status" value="1"/>
</dbReference>
<reference evidence="2" key="1">
    <citation type="journal article" date="2014" name="Int. J. Syst. Evol. Microbiol.">
        <title>Complete genome sequence of Corynebacterium casei LMG S-19264T (=DSM 44701T), isolated from a smear-ripened cheese.</title>
        <authorList>
            <consortium name="US DOE Joint Genome Institute (JGI-PGF)"/>
            <person name="Walter F."/>
            <person name="Albersmeier A."/>
            <person name="Kalinowski J."/>
            <person name="Ruckert C."/>
        </authorList>
    </citation>
    <scope>NUCLEOTIDE SEQUENCE</scope>
    <source>
        <strain evidence="2">JCM 5069</strain>
    </source>
</reference>
<dbReference type="Gene3D" id="1.10.10.10">
    <property type="entry name" value="Winged helix-like DNA-binding domain superfamily/Winged helix DNA-binding domain"/>
    <property type="match status" value="2"/>
</dbReference>
<dbReference type="Proteomes" id="UP000603708">
    <property type="component" value="Unassembled WGS sequence"/>
</dbReference>
<dbReference type="SUPFAM" id="SSF46894">
    <property type="entry name" value="C-terminal effector domain of the bipartite response regulators"/>
    <property type="match status" value="1"/>
</dbReference>
<accession>A0A919GIP3</accession>
<keyword evidence="3" id="KW-1185">Reference proteome</keyword>
<dbReference type="RefSeq" id="WP_189935756.1">
    <property type="nucleotide sequence ID" value="NZ_BNCD01000016.1"/>
</dbReference>
<evidence type="ECO:0000313" key="3">
    <source>
        <dbReference type="Proteomes" id="UP000603708"/>
    </source>
</evidence>
<proteinExistence type="predicted"/>
<dbReference type="InterPro" id="IPR016032">
    <property type="entry name" value="Sig_transdc_resp-reg_C-effctor"/>
</dbReference>
<feature type="domain" description="HTH luxR-type" evidence="1">
    <location>
        <begin position="266"/>
        <end position="323"/>
    </location>
</feature>
<dbReference type="SUPFAM" id="SSF46785">
    <property type="entry name" value="Winged helix' DNA-binding domain"/>
    <property type="match status" value="1"/>
</dbReference>
<gene>
    <name evidence="2" type="ORF">GCM10018793_49900</name>
</gene>
<reference evidence="2" key="2">
    <citation type="submission" date="2020-09" db="EMBL/GenBank/DDBJ databases">
        <authorList>
            <person name="Sun Q."/>
            <person name="Ohkuma M."/>
        </authorList>
    </citation>
    <scope>NUCLEOTIDE SEQUENCE</scope>
    <source>
        <strain evidence="2">JCM 5069</strain>
    </source>
</reference>
<sequence>MLTALGISPSDERIYRLFLDGADLTARQVAEASGLTEGRVRGCVARLTGLGLLRRTGPGRYQAVNPETALLPLLSRRRLEAEAAFGAARTEVDAIADTYRAGQLRTDPGNLVEVLSGREVVTARVEELTNSASSHIWALDRPPYLARADGAQHSNDDERAATRAWLARGIEVRSIYCPQSMERPGRFETLMELGAEGEQSRMLPTLPFKLHIIDKRVALVSLVGGVYDSLAVVHPSGLLDALIELYEAYWERAEPIGAPSPEVSRAAGFSHDEVVLLGMLKAGLKDQAIAHQLGTSTRTATRRIASVLARLGARNRFQAGFEAAVRGLV</sequence>
<dbReference type="InterPro" id="IPR051797">
    <property type="entry name" value="TrmB-like"/>
</dbReference>
<dbReference type="InterPro" id="IPR036390">
    <property type="entry name" value="WH_DNA-bd_sf"/>
</dbReference>
<dbReference type="PANTHER" id="PTHR34293:SF1">
    <property type="entry name" value="HTH-TYPE TRANSCRIPTIONAL REGULATOR TRMBL2"/>
    <property type="match status" value="1"/>
</dbReference>
<comment type="caution">
    <text evidence="2">The sequence shown here is derived from an EMBL/GenBank/DDBJ whole genome shotgun (WGS) entry which is preliminary data.</text>
</comment>
<dbReference type="PANTHER" id="PTHR34293">
    <property type="entry name" value="HTH-TYPE TRANSCRIPTIONAL REGULATOR TRMBL2"/>
    <property type="match status" value="1"/>
</dbReference>
<dbReference type="EMBL" id="BNCD01000016">
    <property type="protein sequence ID" value="GHH84706.1"/>
    <property type="molecule type" value="Genomic_DNA"/>
</dbReference>
<evidence type="ECO:0000313" key="2">
    <source>
        <dbReference type="EMBL" id="GHH84706.1"/>
    </source>
</evidence>
<dbReference type="GO" id="GO:0006355">
    <property type="term" value="P:regulation of DNA-templated transcription"/>
    <property type="evidence" value="ECO:0007669"/>
    <property type="project" value="InterPro"/>
</dbReference>